<organism evidence="6 7">
    <name type="scientific">Massarina eburnea CBS 473.64</name>
    <dbReference type="NCBI Taxonomy" id="1395130"/>
    <lineage>
        <taxon>Eukaryota</taxon>
        <taxon>Fungi</taxon>
        <taxon>Dikarya</taxon>
        <taxon>Ascomycota</taxon>
        <taxon>Pezizomycotina</taxon>
        <taxon>Dothideomycetes</taxon>
        <taxon>Pleosporomycetidae</taxon>
        <taxon>Pleosporales</taxon>
        <taxon>Massarineae</taxon>
        <taxon>Massarinaceae</taxon>
        <taxon>Massarina</taxon>
    </lineage>
</organism>
<keyword evidence="3 5" id="KW-1133">Transmembrane helix</keyword>
<proteinExistence type="predicted"/>
<evidence type="ECO:0000256" key="2">
    <source>
        <dbReference type="ARBA" id="ARBA00022692"/>
    </source>
</evidence>
<dbReference type="GO" id="GO:0004602">
    <property type="term" value="F:glutathione peroxidase activity"/>
    <property type="evidence" value="ECO:0007669"/>
    <property type="project" value="TreeGrafter"/>
</dbReference>
<dbReference type="InterPro" id="IPR050997">
    <property type="entry name" value="MAPEG"/>
</dbReference>
<evidence type="ECO:0000313" key="6">
    <source>
        <dbReference type="EMBL" id="KAF2638532.1"/>
    </source>
</evidence>
<dbReference type="GO" id="GO:0004364">
    <property type="term" value="F:glutathione transferase activity"/>
    <property type="evidence" value="ECO:0007669"/>
    <property type="project" value="TreeGrafter"/>
</dbReference>
<dbReference type="PANTHER" id="PTHR10250:SF26">
    <property type="entry name" value="GLUTATHIONE S-TRANSFERASE 3, MITOCHONDRIAL"/>
    <property type="match status" value="1"/>
</dbReference>
<gene>
    <name evidence="6" type="ORF">P280DRAFT_73016</name>
</gene>
<dbReference type="Pfam" id="PF01124">
    <property type="entry name" value="MAPEG"/>
    <property type="match status" value="1"/>
</dbReference>
<evidence type="ECO:0000256" key="4">
    <source>
        <dbReference type="ARBA" id="ARBA00023136"/>
    </source>
</evidence>
<dbReference type="GO" id="GO:0016020">
    <property type="term" value="C:membrane"/>
    <property type="evidence" value="ECO:0007669"/>
    <property type="project" value="UniProtKB-SubCell"/>
</dbReference>
<dbReference type="Proteomes" id="UP000799753">
    <property type="component" value="Unassembled WGS sequence"/>
</dbReference>
<evidence type="ECO:0000256" key="1">
    <source>
        <dbReference type="ARBA" id="ARBA00004141"/>
    </source>
</evidence>
<protein>
    <submittedName>
        <fullName evidence="6">Membrane-associated proteins in eicosanoid and glutathione metabolism</fullName>
    </submittedName>
</protein>
<feature type="transmembrane region" description="Helical" evidence="5">
    <location>
        <begin position="130"/>
        <end position="151"/>
    </location>
</feature>
<keyword evidence="4 5" id="KW-0472">Membrane</keyword>
<reference evidence="6" key="1">
    <citation type="journal article" date="2020" name="Stud. Mycol.">
        <title>101 Dothideomycetes genomes: a test case for predicting lifestyles and emergence of pathogens.</title>
        <authorList>
            <person name="Haridas S."/>
            <person name="Albert R."/>
            <person name="Binder M."/>
            <person name="Bloem J."/>
            <person name="Labutti K."/>
            <person name="Salamov A."/>
            <person name="Andreopoulos B."/>
            <person name="Baker S."/>
            <person name="Barry K."/>
            <person name="Bills G."/>
            <person name="Bluhm B."/>
            <person name="Cannon C."/>
            <person name="Castanera R."/>
            <person name="Culley D."/>
            <person name="Daum C."/>
            <person name="Ezra D."/>
            <person name="Gonzalez J."/>
            <person name="Henrissat B."/>
            <person name="Kuo A."/>
            <person name="Liang C."/>
            <person name="Lipzen A."/>
            <person name="Lutzoni F."/>
            <person name="Magnuson J."/>
            <person name="Mondo S."/>
            <person name="Nolan M."/>
            <person name="Ohm R."/>
            <person name="Pangilinan J."/>
            <person name="Park H.-J."/>
            <person name="Ramirez L."/>
            <person name="Alfaro M."/>
            <person name="Sun H."/>
            <person name="Tritt A."/>
            <person name="Yoshinaga Y."/>
            <person name="Zwiers L.-H."/>
            <person name="Turgeon B."/>
            <person name="Goodwin S."/>
            <person name="Spatafora J."/>
            <person name="Crous P."/>
            <person name="Grigoriev I."/>
        </authorList>
    </citation>
    <scope>NUCLEOTIDE SEQUENCE</scope>
    <source>
        <strain evidence="6">CBS 473.64</strain>
    </source>
</reference>
<dbReference type="InterPro" id="IPR023352">
    <property type="entry name" value="MAPEG-like_dom_sf"/>
</dbReference>
<dbReference type="OrthoDB" id="410651at2759"/>
<dbReference type="SUPFAM" id="SSF161084">
    <property type="entry name" value="MAPEG domain-like"/>
    <property type="match status" value="1"/>
</dbReference>
<accession>A0A6A6RU66</accession>
<dbReference type="GO" id="GO:0005635">
    <property type="term" value="C:nuclear envelope"/>
    <property type="evidence" value="ECO:0007669"/>
    <property type="project" value="TreeGrafter"/>
</dbReference>
<feature type="transmembrane region" description="Helical" evidence="5">
    <location>
        <begin position="12"/>
        <end position="29"/>
    </location>
</feature>
<keyword evidence="7" id="KW-1185">Reference proteome</keyword>
<name>A0A6A6RU66_9PLEO</name>
<dbReference type="GO" id="GO:0005783">
    <property type="term" value="C:endoplasmic reticulum"/>
    <property type="evidence" value="ECO:0007669"/>
    <property type="project" value="TreeGrafter"/>
</dbReference>
<keyword evidence="2 5" id="KW-0812">Transmembrane</keyword>
<evidence type="ECO:0000313" key="7">
    <source>
        <dbReference type="Proteomes" id="UP000799753"/>
    </source>
</evidence>
<dbReference type="PANTHER" id="PTHR10250">
    <property type="entry name" value="MICROSOMAL GLUTATHIONE S-TRANSFERASE"/>
    <property type="match status" value="1"/>
</dbReference>
<evidence type="ECO:0000256" key="3">
    <source>
        <dbReference type="ARBA" id="ARBA00022989"/>
    </source>
</evidence>
<dbReference type="InterPro" id="IPR001129">
    <property type="entry name" value="Membr-assoc_MAPEG"/>
</dbReference>
<dbReference type="Gene3D" id="1.20.120.550">
    <property type="entry name" value="Membrane associated eicosanoid/glutathione metabolism-like domain"/>
    <property type="match status" value="1"/>
</dbReference>
<dbReference type="AlphaFoldDB" id="A0A6A6RU66"/>
<sequence length="154" mass="16960">MVSIELPAEYGYVLAATVSTFFVGTWLGMRVGMYRKQAKIPYPYEYASYEQIQTAEPSHAKAMHEFNCAQRGHQNFNENHPIAIASFLITGLQYPRAAAILGTAWTVGRVLYALGYNNGKEGGRGRYNGAFGMVAQYVSIIWAGVSAYGFIKAA</sequence>
<evidence type="ECO:0000256" key="5">
    <source>
        <dbReference type="SAM" id="Phobius"/>
    </source>
</evidence>
<dbReference type="EMBL" id="MU006789">
    <property type="protein sequence ID" value="KAF2638532.1"/>
    <property type="molecule type" value="Genomic_DNA"/>
</dbReference>
<comment type="subcellular location">
    <subcellularLocation>
        <location evidence="1">Membrane</location>
        <topology evidence="1">Multi-pass membrane protein</topology>
    </subcellularLocation>
</comment>